<gene>
    <name evidence="2" type="ORF">C882_1067</name>
</gene>
<protein>
    <recommendedName>
        <fullName evidence="4">DUF3887 domain-containing protein</fullName>
    </recommendedName>
</protein>
<comment type="caution">
    <text evidence="2">The sequence shown here is derived from an EMBL/GenBank/DDBJ whole genome shotgun (WGS) entry which is preliminary data.</text>
</comment>
<feature type="signal peptide" evidence="1">
    <location>
        <begin position="1"/>
        <end position="26"/>
    </location>
</feature>
<accession>K9HHH1</accession>
<keyword evidence="1" id="KW-0732">Signal</keyword>
<dbReference type="OrthoDB" id="9844435at2"/>
<reference evidence="2 3" key="1">
    <citation type="journal article" date="2013" name="Genome Announc.">
        <title>Draft Genome Sequence of an Alphaproteobacterium, Caenispirillum salinarum AK4(T), Isolated from a Solar Saltern.</title>
        <authorList>
            <person name="Khatri I."/>
            <person name="Singh A."/>
            <person name="Korpole S."/>
            <person name="Pinnaka A.K."/>
            <person name="Subramanian S."/>
        </authorList>
    </citation>
    <scope>NUCLEOTIDE SEQUENCE [LARGE SCALE GENOMIC DNA]</scope>
    <source>
        <strain evidence="2 3">AK4</strain>
    </source>
</reference>
<evidence type="ECO:0008006" key="4">
    <source>
        <dbReference type="Google" id="ProtNLM"/>
    </source>
</evidence>
<dbReference type="AlphaFoldDB" id="K9HHH1"/>
<dbReference type="EMBL" id="ANHY01000017">
    <property type="protein sequence ID" value="EKV28066.1"/>
    <property type="molecule type" value="Genomic_DNA"/>
</dbReference>
<organism evidence="2 3">
    <name type="scientific">Caenispirillum salinarum AK4</name>
    <dbReference type="NCBI Taxonomy" id="1238182"/>
    <lineage>
        <taxon>Bacteria</taxon>
        <taxon>Pseudomonadati</taxon>
        <taxon>Pseudomonadota</taxon>
        <taxon>Alphaproteobacteria</taxon>
        <taxon>Rhodospirillales</taxon>
        <taxon>Novispirillaceae</taxon>
        <taxon>Caenispirillum</taxon>
    </lineage>
</organism>
<feature type="chain" id="PRO_5003929997" description="DUF3887 domain-containing protein" evidence="1">
    <location>
        <begin position="27"/>
        <end position="144"/>
    </location>
</feature>
<evidence type="ECO:0000313" key="3">
    <source>
        <dbReference type="Proteomes" id="UP000009881"/>
    </source>
</evidence>
<evidence type="ECO:0000256" key="1">
    <source>
        <dbReference type="SAM" id="SignalP"/>
    </source>
</evidence>
<dbReference type="STRING" id="1238182.C882_1067"/>
<keyword evidence="3" id="KW-1185">Reference proteome</keyword>
<dbReference type="Proteomes" id="UP000009881">
    <property type="component" value="Unassembled WGS sequence"/>
</dbReference>
<name>K9HHH1_9PROT</name>
<proteinExistence type="predicted"/>
<sequence>MPAVLHRLRAVLVLVPLMFTAATGPAAGQVIDSPESWTEGTFNELRAGRYDGFETRLREALEADPRQLTDMVARLRQWAGTDQVIYVDLLLNQNYGSSLLRRVYQVHYGGRRFMFFLTQFARGSDGWLLMDFKASTSPGDFLGP</sequence>
<evidence type="ECO:0000313" key="2">
    <source>
        <dbReference type="EMBL" id="EKV28066.1"/>
    </source>
</evidence>
<dbReference type="RefSeq" id="WP_009541723.1">
    <property type="nucleotide sequence ID" value="NZ_ANHY01000017.1"/>
</dbReference>